<dbReference type="PATRIC" id="fig|742823.3.peg.1205"/>
<dbReference type="RefSeq" id="WP_005435116.1">
    <property type="nucleotide sequence ID" value="NZ_JH815516.1"/>
</dbReference>
<keyword evidence="2" id="KW-1185">Reference proteome</keyword>
<dbReference type="Proteomes" id="UP000005835">
    <property type="component" value="Unassembled WGS sequence"/>
</dbReference>
<reference evidence="1 2" key="1">
    <citation type="submission" date="2012-05" db="EMBL/GenBank/DDBJ databases">
        <title>The Genome Sequence of Sutterella wadsworthensis 2_1_59BFAA.</title>
        <authorList>
            <consortium name="The Broad Institute Genome Sequencing Platform"/>
            <person name="Earl A."/>
            <person name="Ward D."/>
            <person name="Feldgarden M."/>
            <person name="Gevers D."/>
            <person name="Daigneault M."/>
            <person name="Strauss J."/>
            <person name="Allen-Vercoe E."/>
            <person name="Walker B."/>
            <person name="Young S.K."/>
            <person name="Zeng Q."/>
            <person name="Gargeya S."/>
            <person name="Fitzgerald M."/>
            <person name="Haas B."/>
            <person name="Abouelleil A."/>
            <person name="Alvarado L."/>
            <person name="Arachchi H.M."/>
            <person name="Berlin A.M."/>
            <person name="Chapman S.B."/>
            <person name="Goldberg J."/>
            <person name="Griggs A."/>
            <person name="Gujja S."/>
            <person name="Hansen M."/>
            <person name="Howarth C."/>
            <person name="Imamovic A."/>
            <person name="Larimer J."/>
            <person name="McCowen C."/>
            <person name="Montmayeur A."/>
            <person name="Murphy C."/>
            <person name="Neiman D."/>
            <person name="Pearson M."/>
            <person name="Priest M."/>
            <person name="Roberts A."/>
            <person name="Saif S."/>
            <person name="Shea T."/>
            <person name="Sisk P."/>
            <person name="Sykes S."/>
            <person name="Wortman J."/>
            <person name="Nusbaum C."/>
            <person name="Birren B."/>
        </authorList>
    </citation>
    <scope>NUCLEOTIDE SEQUENCE [LARGE SCALE GENOMIC DNA]</scope>
    <source>
        <strain evidence="1 2">2_1_59BFAA</strain>
    </source>
</reference>
<protein>
    <submittedName>
        <fullName evidence="1">Uncharacterized protein</fullName>
    </submittedName>
</protein>
<proteinExistence type="predicted"/>
<dbReference type="eggNOG" id="COG2819">
    <property type="taxonomic scope" value="Bacteria"/>
</dbReference>
<dbReference type="HOGENOM" id="CLU_2095631_0_0_4"/>
<name>K1JWU4_9BURK</name>
<dbReference type="InterPro" id="IPR029058">
    <property type="entry name" value="AB_hydrolase_fold"/>
</dbReference>
<organism evidence="1 2">
    <name type="scientific">Sutterella wadsworthensis 2_1_59BFAA</name>
    <dbReference type="NCBI Taxonomy" id="742823"/>
    <lineage>
        <taxon>Bacteria</taxon>
        <taxon>Pseudomonadati</taxon>
        <taxon>Pseudomonadota</taxon>
        <taxon>Betaproteobacteria</taxon>
        <taxon>Burkholderiales</taxon>
        <taxon>Sutterellaceae</taxon>
        <taxon>Sutterella</taxon>
    </lineage>
</organism>
<evidence type="ECO:0000313" key="2">
    <source>
        <dbReference type="Proteomes" id="UP000005835"/>
    </source>
</evidence>
<dbReference type="OrthoDB" id="9784036at2"/>
<dbReference type="EMBL" id="ADMG01000031">
    <property type="protein sequence ID" value="EKB31108.1"/>
    <property type="molecule type" value="Genomic_DNA"/>
</dbReference>
<dbReference type="Gene3D" id="3.40.50.1820">
    <property type="entry name" value="alpha/beta hydrolase"/>
    <property type="match status" value="1"/>
</dbReference>
<gene>
    <name evidence="1" type="ORF">HMPREF9465_01213</name>
</gene>
<dbReference type="AlphaFoldDB" id="K1JWU4"/>
<comment type="caution">
    <text evidence="1">The sequence shown here is derived from an EMBL/GenBank/DDBJ whole genome shotgun (WGS) entry which is preliminary data.</text>
</comment>
<evidence type="ECO:0000313" key="1">
    <source>
        <dbReference type="EMBL" id="EKB31108.1"/>
    </source>
</evidence>
<dbReference type="STRING" id="742823.HMPREF9465_01213"/>
<dbReference type="SUPFAM" id="SSF53474">
    <property type="entry name" value="alpha/beta-Hydrolases"/>
    <property type="match status" value="1"/>
</dbReference>
<accession>K1JWU4</accession>
<sequence>MASRPALFDAWVAADPSLWWDGGVLVRMLEENPAAGRSGAFVYAGFGSVLRKTGGTTASRNLASEDRFRAALEGFAGPDAKVVVEDYPRETHGTIAVPVFHEAMKRLLIGGAAAGR</sequence>